<dbReference type="InterPro" id="IPR005031">
    <property type="entry name" value="COQ10_START"/>
</dbReference>
<dbReference type="Gene3D" id="3.30.530.20">
    <property type="match status" value="1"/>
</dbReference>
<dbReference type="Pfam" id="PF03364">
    <property type="entry name" value="Polyketide_cyc"/>
    <property type="match status" value="1"/>
</dbReference>
<dbReference type="CDD" id="cd07813">
    <property type="entry name" value="COQ10p_like"/>
    <property type="match status" value="1"/>
</dbReference>
<dbReference type="GO" id="GO:0045333">
    <property type="term" value="P:cellular respiration"/>
    <property type="evidence" value="ECO:0007669"/>
    <property type="project" value="InterPro"/>
</dbReference>
<dbReference type="Proteomes" id="UP000267821">
    <property type="component" value="Unassembled WGS sequence"/>
</dbReference>
<sequence length="212" mass="23281">MRSLLRPLVRHCHCGSVWSCAAKPINAIRLPSQQQQQRRTFLTGLPLSSNPSTQSISATRTLPYTPTALYKIISDIDAYSSFLPYVLDSKVVERHPITSSPTYADLRIGFTPIDENFRSKVTCVEPSVVEADASGNGVFETLKTRWEIHPTAGLGVPTGEAAGSVVNLKIDYGFSNPLYAALTQAVVPKVATVMIDAFEKRAKELLEKKDDE</sequence>
<reference evidence="5 6" key="1">
    <citation type="journal article" date="2018" name="Nat. Ecol. Evol.">
        <title>Pezizomycetes genomes reveal the molecular basis of ectomycorrhizal truffle lifestyle.</title>
        <authorList>
            <person name="Murat C."/>
            <person name="Payen T."/>
            <person name="Noel B."/>
            <person name="Kuo A."/>
            <person name="Morin E."/>
            <person name="Chen J."/>
            <person name="Kohler A."/>
            <person name="Krizsan K."/>
            <person name="Balestrini R."/>
            <person name="Da Silva C."/>
            <person name="Montanini B."/>
            <person name="Hainaut M."/>
            <person name="Levati E."/>
            <person name="Barry K.W."/>
            <person name="Belfiori B."/>
            <person name="Cichocki N."/>
            <person name="Clum A."/>
            <person name="Dockter R.B."/>
            <person name="Fauchery L."/>
            <person name="Guy J."/>
            <person name="Iotti M."/>
            <person name="Le Tacon F."/>
            <person name="Lindquist E.A."/>
            <person name="Lipzen A."/>
            <person name="Malagnac F."/>
            <person name="Mello A."/>
            <person name="Molinier V."/>
            <person name="Miyauchi S."/>
            <person name="Poulain J."/>
            <person name="Riccioni C."/>
            <person name="Rubini A."/>
            <person name="Sitrit Y."/>
            <person name="Splivallo R."/>
            <person name="Traeger S."/>
            <person name="Wang M."/>
            <person name="Zifcakova L."/>
            <person name="Wipf D."/>
            <person name="Zambonelli A."/>
            <person name="Paolocci F."/>
            <person name="Nowrousian M."/>
            <person name="Ottonello S."/>
            <person name="Baldrian P."/>
            <person name="Spatafora J.W."/>
            <person name="Henrissat B."/>
            <person name="Nagy L.G."/>
            <person name="Aury J.M."/>
            <person name="Wincker P."/>
            <person name="Grigoriev I.V."/>
            <person name="Bonfante P."/>
            <person name="Martin F.M."/>
        </authorList>
    </citation>
    <scope>NUCLEOTIDE SEQUENCE [LARGE SCALE GENOMIC DNA]</scope>
    <source>
        <strain evidence="5 6">ATCC MYA-4762</strain>
    </source>
</reference>
<dbReference type="GO" id="GO:0048039">
    <property type="term" value="F:ubiquinone binding"/>
    <property type="evidence" value="ECO:0007669"/>
    <property type="project" value="InterPro"/>
</dbReference>
<comment type="function">
    <text evidence="3">Required for the function of coenzyme Q in the respiratory chain. May serve as a chaperone or may be involved in the transport of Q6 from its site of synthesis to the catalytic sites of the respiratory complexes.</text>
</comment>
<dbReference type="InParanoid" id="A0A3N4M1D9"/>
<evidence type="ECO:0000313" key="6">
    <source>
        <dbReference type="Proteomes" id="UP000267821"/>
    </source>
</evidence>
<dbReference type="PANTHER" id="PTHR12901">
    <property type="entry name" value="SPERM PROTEIN HOMOLOG"/>
    <property type="match status" value="1"/>
</dbReference>
<dbReference type="EMBL" id="ML121528">
    <property type="protein sequence ID" value="RPB28880.1"/>
    <property type="molecule type" value="Genomic_DNA"/>
</dbReference>
<dbReference type="FunCoup" id="A0A3N4M1D9">
    <property type="interactions" value="137"/>
</dbReference>
<dbReference type="InterPro" id="IPR023393">
    <property type="entry name" value="START-like_dom_sf"/>
</dbReference>
<evidence type="ECO:0000259" key="4">
    <source>
        <dbReference type="Pfam" id="PF03364"/>
    </source>
</evidence>
<dbReference type="PANTHER" id="PTHR12901:SF10">
    <property type="entry name" value="COENZYME Q-BINDING PROTEIN COQ10, MITOCHONDRIAL"/>
    <property type="match status" value="1"/>
</dbReference>
<evidence type="ECO:0000313" key="5">
    <source>
        <dbReference type="EMBL" id="RPB28880.1"/>
    </source>
</evidence>
<comment type="subunit">
    <text evidence="2">Interacts with coenzyme Q.</text>
</comment>
<evidence type="ECO:0000256" key="3">
    <source>
        <dbReference type="ARBA" id="ARBA00024947"/>
    </source>
</evidence>
<evidence type="ECO:0000256" key="1">
    <source>
        <dbReference type="ARBA" id="ARBA00006885"/>
    </source>
</evidence>
<dbReference type="STRING" id="1051890.A0A3N4M1D9"/>
<dbReference type="SUPFAM" id="SSF55961">
    <property type="entry name" value="Bet v1-like"/>
    <property type="match status" value="1"/>
</dbReference>
<proteinExistence type="inferred from homology"/>
<dbReference type="InterPro" id="IPR044996">
    <property type="entry name" value="COQ10-like"/>
</dbReference>
<dbReference type="OrthoDB" id="292693at2759"/>
<dbReference type="GO" id="GO:0005739">
    <property type="term" value="C:mitochondrion"/>
    <property type="evidence" value="ECO:0007669"/>
    <property type="project" value="TreeGrafter"/>
</dbReference>
<gene>
    <name evidence="5" type="ORF">L211DRAFT_864543</name>
</gene>
<feature type="domain" description="Coenzyme Q-binding protein COQ10 START" evidence="4">
    <location>
        <begin position="62"/>
        <end position="199"/>
    </location>
</feature>
<accession>A0A3N4M1D9</accession>
<protein>
    <recommendedName>
        <fullName evidence="4">Coenzyme Q-binding protein COQ10 START domain-containing protein</fullName>
    </recommendedName>
</protein>
<organism evidence="5 6">
    <name type="scientific">Terfezia boudieri ATCC MYA-4762</name>
    <dbReference type="NCBI Taxonomy" id="1051890"/>
    <lineage>
        <taxon>Eukaryota</taxon>
        <taxon>Fungi</taxon>
        <taxon>Dikarya</taxon>
        <taxon>Ascomycota</taxon>
        <taxon>Pezizomycotina</taxon>
        <taxon>Pezizomycetes</taxon>
        <taxon>Pezizales</taxon>
        <taxon>Pezizaceae</taxon>
        <taxon>Terfezia</taxon>
    </lineage>
</organism>
<comment type="similarity">
    <text evidence="1">Belongs to the COQ10 family.</text>
</comment>
<dbReference type="AlphaFoldDB" id="A0A3N4M1D9"/>
<keyword evidence="6" id="KW-1185">Reference proteome</keyword>
<name>A0A3N4M1D9_9PEZI</name>
<evidence type="ECO:0000256" key="2">
    <source>
        <dbReference type="ARBA" id="ARBA00011814"/>
    </source>
</evidence>